<name>A0A1C7NHH9_9FUNG</name>
<proteinExistence type="predicted"/>
<evidence type="ECO:0000313" key="1">
    <source>
        <dbReference type="EMBL" id="OBZ88209.1"/>
    </source>
</evidence>
<protein>
    <submittedName>
        <fullName evidence="1">Uncharacterized protein</fullName>
    </submittedName>
</protein>
<dbReference type="InParanoid" id="A0A1C7NHH9"/>
<sequence>MSKQVKTMKVDHRKIYKADGIVRINDDLELILVETAGPFRKEDACKTAFDNSKGMFALLAMLKTIADKYYFASCQSFKKLKVLYLQPSDCYLRLWQTNYSKNGHYEYIRVAKAVVSEEEKAEEACLCSLNQFTMKMKVRIELLVIQ</sequence>
<accession>A0A1C7NHH9</accession>
<dbReference type="Proteomes" id="UP000093000">
    <property type="component" value="Unassembled WGS sequence"/>
</dbReference>
<keyword evidence="2" id="KW-1185">Reference proteome</keyword>
<organism evidence="1 2">
    <name type="scientific">Choanephora cucurbitarum</name>
    <dbReference type="NCBI Taxonomy" id="101091"/>
    <lineage>
        <taxon>Eukaryota</taxon>
        <taxon>Fungi</taxon>
        <taxon>Fungi incertae sedis</taxon>
        <taxon>Mucoromycota</taxon>
        <taxon>Mucoromycotina</taxon>
        <taxon>Mucoromycetes</taxon>
        <taxon>Mucorales</taxon>
        <taxon>Mucorineae</taxon>
        <taxon>Choanephoraceae</taxon>
        <taxon>Choanephoroideae</taxon>
        <taxon>Choanephora</taxon>
    </lineage>
</organism>
<evidence type="ECO:0000313" key="2">
    <source>
        <dbReference type="Proteomes" id="UP000093000"/>
    </source>
</evidence>
<reference evidence="1 2" key="1">
    <citation type="submission" date="2016-03" db="EMBL/GenBank/DDBJ databases">
        <title>Choanephora cucurbitarum.</title>
        <authorList>
            <person name="Min B."/>
            <person name="Park H."/>
            <person name="Park J.-H."/>
            <person name="Shin H.-D."/>
            <person name="Choi I.-G."/>
        </authorList>
    </citation>
    <scope>NUCLEOTIDE SEQUENCE [LARGE SCALE GENOMIC DNA]</scope>
    <source>
        <strain evidence="1 2">KUS-F28377</strain>
    </source>
</reference>
<dbReference type="OrthoDB" id="2275967at2759"/>
<dbReference type="EMBL" id="LUGH01000167">
    <property type="protein sequence ID" value="OBZ88209.1"/>
    <property type="molecule type" value="Genomic_DNA"/>
</dbReference>
<gene>
    <name evidence="1" type="ORF">A0J61_03740</name>
</gene>
<dbReference type="AlphaFoldDB" id="A0A1C7NHH9"/>
<comment type="caution">
    <text evidence="1">The sequence shown here is derived from an EMBL/GenBank/DDBJ whole genome shotgun (WGS) entry which is preliminary data.</text>
</comment>